<protein>
    <submittedName>
        <fullName evidence="1">Uncharacterized protein</fullName>
    </submittedName>
</protein>
<name>A0A382GRH9_9ZZZZ</name>
<dbReference type="AlphaFoldDB" id="A0A382GRH9"/>
<sequence length="68" mass="7958">EKYIHYVSIHYLVGKIIAILPGWLEKPLNIAKSAMPQKIMIPISFGDIKLYICEKKNQLVKWDKNNFL</sequence>
<feature type="non-terminal residue" evidence="1">
    <location>
        <position position="1"/>
    </location>
</feature>
<reference evidence="1" key="1">
    <citation type="submission" date="2018-05" db="EMBL/GenBank/DDBJ databases">
        <authorList>
            <person name="Lanie J.A."/>
            <person name="Ng W.-L."/>
            <person name="Kazmierczak K.M."/>
            <person name="Andrzejewski T.M."/>
            <person name="Davidsen T.M."/>
            <person name="Wayne K.J."/>
            <person name="Tettelin H."/>
            <person name="Glass J.I."/>
            <person name="Rusch D."/>
            <person name="Podicherti R."/>
            <person name="Tsui H.-C.T."/>
            <person name="Winkler M.E."/>
        </authorList>
    </citation>
    <scope>NUCLEOTIDE SEQUENCE</scope>
</reference>
<evidence type="ECO:0000313" key="1">
    <source>
        <dbReference type="EMBL" id="SVB77257.1"/>
    </source>
</evidence>
<accession>A0A382GRH9</accession>
<organism evidence="1">
    <name type="scientific">marine metagenome</name>
    <dbReference type="NCBI Taxonomy" id="408172"/>
    <lineage>
        <taxon>unclassified sequences</taxon>
        <taxon>metagenomes</taxon>
        <taxon>ecological metagenomes</taxon>
    </lineage>
</organism>
<gene>
    <name evidence="1" type="ORF">METZ01_LOCUS230111</name>
</gene>
<proteinExistence type="predicted"/>
<dbReference type="EMBL" id="UINC01056797">
    <property type="protein sequence ID" value="SVB77257.1"/>
    <property type="molecule type" value="Genomic_DNA"/>
</dbReference>